<accession>A0A7C4D9T4</accession>
<dbReference type="GO" id="GO:0006355">
    <property type="term" value="P:regulation of DNA-templated transcription"/>
    <property type="evidence" value="ECO:0007669"/>
    <property type="project" value="TreeGrafter"/>
</dbReference>
<dbReference type="PANTHER" id="PTHR34719">
    <property type="entry name" value="NICKEL-RESPONSIVE REGULATOR"/>
    <property type="match status" value="1"/>
</dbReference>
<dbReference type="CDD" id="cd22231">
    <property type="entry name" value="RHH_NikR_HicB-like"/>
    <property type="match status" value="1"/>
</dbReference>
<dbReference type="SUPFAM" id="SSF55021">
    <property type="entry name" value="ACT-like"/>
    <property type="match status" value="1"/>
</dbReference>
<organism evidence="1">
    <name type="scientific">Staphylothermus marinus</name>
    <dbReference type="NCBI Taxonomy" id="2280"/>
    <lineage>
        <taxon>Archaea</taxon>
        <taxon>Thermoproteota</taxon>
        <taxon>Thermoprotei</taxon>
        <taxon>Desulfurococcales</taxon>
        <taxon>Desulfurococcaceae</taxon>
        <taxon>Staphylothermus</taxon>
    </lineage>
</organism>
<dbReference type="EMBL" id="DTBJ01000018">
    <property type="protein sequence ID" value="HGM58473.1"/>
    <property type="molecule type" value="Genomic_DNA"/>
</dbReference>
<evidence type="ECO:0000313" key="1">
    <source>
        <dbReference type="EMBL" id="HGM58473.1"/>
    </source>
</evidence>
<dbReference type="AlphaFoldDB" id="A0A7C4D9T4"/>
<dbReference type="PANTHER" id="PTHR34719:SF2">
    <property type="entry name" value="NICKEL-RESPONSIVE REGULATOR"/>
    <property type="match status" value="1"/>
</dbReference>
<comment type="caution">
    <text evidence="1">The sequence shown here is derived from an EMBL/GenBank/DDBJ whole genome shotgun (WGS) entry which is preliminary data.</text>
</comment>
<sequence length="128" mass="15399">MKRRFGISIPNELATELDEFIRIIRSDRSSVICEAIKQFVYEHRHYEVEHECSGLLICVRKHGKKSKKIDIDEYMDIIKNYVHFHFNKLCIEIYLVSGLSNKISKLHSLIRENTPYVRYYSLHEYLYK</sequence>
<dbReference type="InterPro" id="IPR027271">
    <property type="entry name" value="Acetolactate_synth/TF_NikR_C"/>
</dbReference>
<name>A0A7C4D9T4_STAMA</name>
<dbReference type="InterPro" id="IPR050192">
    <property type="entry name" value="CopG/NikR_regulator"/>
</dbReference>
<dbReference type="InterPro" id="IPR045865">
    <property type="entry name" value="ACT-like_dom_sf"/>
</dbReference>
<dbReference type="Gene3D" id="3.30.70.1150">
    <property type="entry name" value="ACT-like. Chain A, domain 2"/>
    <property type="match status" value="1"/>
</dbReference>
<proteinExistence type="predicted"/>
<reference evidence="1" key="1">
    <citation type="journal article" date="2020" name="mSystems">
        <title>Genome- and Community-Level Interaction Insights into Carbon Utilization and Element Cycling Functions of Hydrothermarchaeota in Hydrothermal Sediment.</title>
        <authorList>
            <person name="Zhou Z."/>
            <person name="Liu Y."/>
            <person name="Xu W."/>
            <person name="Pan J."/>
            <person name="Luo Z.H."/>
            <person name="Li M."/>
        </authorList>
    </citation>
    <scope>NUCLEOTIDE SEQUENCE [LARGE SCALE GENOMIC DNA]</scope>
    <source>
        <strain evidence="1">SpSt-642</strain>
    </source>
</reference>
<protein>
    <submittedName>
        <fullName evidence="1">CopG family transcriptional regulator</fullName>
    </submittedName>
</protein>
<gene>
    <name evidence="1" type="ORF">ENU14_02655</name>
</gene>
<dbReference type="GO" id="GO:0003677">
    <property type="term" value="F:DNA binding"/>
    <property type="evidence" value="ECO:0007669"/>
    <property type="project" value="TreeGrafter"/>
</dbReference>